<comment type="caution">
    <text evidence="1">The sequence shown here is derived from an EMBL/GenBank/DDBJ whole genome shotgun (WGS) entry which is preliminary data.</text>
</comment>
<reference evidence="1" key="1">
    <citation type="submission" date="2023-07" db="EMBL/GenBank/DDBJ databases">
        <title>Genomic Encyclopedia of Type Strains, Phase IV (KMG-IV): sequencing the most valuable type-strain genomes for metagenomic binning, comparative biology and taxonomic classification.</title>
        <authorList>
            <person name="Goeker M."/>
        </authorList>
    </citation>
    <scope>NUCLEOTIDE SEQUENCE</scope>
    <source>
        <strain evidence="1">DSM 21202</strain>
    </source>
</reference>
<accession>A0AAE3VKR9</accession>
<sequence length="120" mass="13401">MVQSIWHPPGEETDAFTAAVLDAVRMRLPAHFGTQSLEPLQLGEERSVLPDGTPVVIVAVAQYSQGDEWYGRPVLRFDLAGHAARREVARRFTGHALVDTETKAFLELDVQFTTEAEVRR</sequence>
<dbReference type="AlphaFoldDB" id="A0AAE3VKR9"/>
<dbReference type="RefSeq" id="WP_306884047.1">
    <property type="nucleotide sequence ID" value="NZ_JAUSUL010000001.1"/>
</dbReference>
<evidence type="ECO:0000313" key="1">
    <source>
        <dbReference type="EMBL" id="MDQ0314274.1"/>
    </source>
</evidence>
<gene>
    <name evidence="1" type="ORF">J2S73_000711</name>
</gene>
<proteinExistence type="predicted"/>
<dbReference type="Proteomes" id="UP001229244">
    <property type="component" value="Unassembled WGS sequence"/>
</dbReference>
<organism evidence="1 2">
    <name type="scientific">Amorphus orientalis</name>
    <dbReference type="NCBI Taxonomy" id="649198"/>
    <lineage>
        <taxon>Bacteria</taxon>
        <taxon>Pseudomonadati</taxon>
        <taxon>Pseudomonadota</taxon>
        <taxon>Alphaproteobacteria</taxon>
        <taxon>Hyphomicrobiales</taxon>
        <taxon>Amorphaceae</taxon>
        <taxon>Amorphus</taxon>
    </lineage>
</organism>
<dbReference type="EMBL" id="JAUSUL010000001">
    <property type="protein sequence ID" value="MDQ0314274.1"/>
    <property type="molecule type" value="Genomic_DNA"/>
</dbReference>
<name>A0AAE3VKR9_9HYPH</name>
<protein>
    <submittedName>
        <fullName evidence="1">Uncharacterized protein</fullName>
    </submittedName>
</protein>
<evidence type="ECO:0000313" key="2">
    <source>
        <dbReference type="Proteomes" id="UP001229244"/>
    </source>
</evidence>
<keyword evidence="2" id="KW-1185">Reference proteome</keyword>